<dbReference type="GO" id="GO:0006508">
    <property type="term" value="P:proteolysis"/>
    <property type="evidence" value="ECO:0007669"/>
    <property type="project" value="UniProtKB-KW"/>
</dbReference>
<feature type="transmembrane region" description="Helical" evidence="3">
    <location>
        <begin position="122"/>
        <end position="140"/>
    </location>
</feature>
<name>A0ABS6J9R9_9BACI</name>
<dbReference type="GO" id="GO:0008233">
    <property type="term" value="F:peptidase activity"/>
    <property type="evidence" value="ECO:0007669"/>
    <property type="project" value="UniProtKB-KW"/>
</dbReference>
<evidence type="ECO:0000259" key="4">
    <source>
        <dbReference type="Pfam" id="PF01694"/>
    </source>
</evidence>
<feature type="transmembrane region" description="Helical" evidence="3">
    <location>
        <begin position="66"/>
        <end position="86"/>
    </location>
</feature>
<feature type="domain" description="Peptidase S54 rhomboid" evidence="4">
    <location>
        <begin position="57"/>
        <end position="194"/>
    </location>
</feature>
<accession>A0ABS6J9R9</accession>
<feature type="transmembrane region" description="Helical" evidence="3">
    <location>
        <begin position="12"/>
        <end position="34"/>
    </location>
</feature>
<organism evidence="5 6">
    <name type="scientific">Evansella tamaricis</name>
    <dbReference type="NCBI Taxonomy" id="2069301"/>
    <lineage>
        <taxon>Bacteria</taxon>
        <taxon>Bacillati</taxon>
        <taxon>Bacillota</taxon>
        <taxon>Bacilli</taxon>
        <taxon>Bacillales</taxon>
        <taxon>Bacillaceae</taxon>
        <taxon>Evansella</taxon>
    </lineage>
</organism>
<dbReference type="EMBL" id="JAHQCS010000029">
    <property type="protein sequence ID" value="MBU9710427.1"/>
    <property type="molecule type" value="Genomic_DNA"/>
</dbReference>
<dbReference type="Pfam" id="PF01694">
    <property type="entry name" value="Rhomboid"/>
    <property type="match status" value="1"/>
</dbReference>
<feature type="transmembrane region" description="Helical" evidence="3">
    <location>
        <begin position="152"/>
        <end position="169"/>
    </location>
</feature>
<dbReference type="RefSeq" id="WP_217064318.1">
    <property type="nucleotide sequence ID" value="NZ_JAHQCS010000029.1"/>
</dbReference>
<protein>
    <submittedName>
        <fullName evidence="5">Rhomboid family intramembrane serine protease</fullName>
    </submittedName>
</protein>
<keyword evidence="5" id="KW-0645">Protease</keyword>
<gene>
    <name evidence="5" type="ORF">KS419_01435</name>
</gene>
<proteinExistence type="inferred from homology"/>
<keyword evidence="6" id="KW-1185">Reference proteome</keyword>
<evidence type="ECO:0000313" key="5">
    <source>
        <dbReference type="EMBL" id="MBU9710427.1"/>
    </source>
</evidence>
<feature type="transmembrane region" description="Helical" evidence="3">
    <location>
        <begin position="230"/>
        <end position="248"/>
    </location>
</feature>
<evidence type="ECO:0000256" key="2">
    <source>
        <dbReference type="ARBA" id="ARBA00022801"/>
    </source>
</evidence>
<feature type="transmembrane region" description="Helical" evidence="3">
    <location>
        <begin position="175"/>
        <end position="194"/>
    </location>
</feature>
<keyword evidence="3" id="KW-0812">Transmembrane</keyword>
<evidence type="ECO:0000256" key="1">
    <source>
        <dbReference type="ARBA" id="ARBA00009045"/>
    </source>
</evidence>
<keyword evidence="3" id="KW-1133">Transmembrane helix</keyword>
<comment type="caution">
    <text evidence="5">The sequence shown here is derived from an EMBL/GenBank/DDBJ whole genome shotgun (WGS) entry which is preliminary data.</text>
</comment>
<reference evidence="5 6" key="1">
    <citation type="submission" date="2021-06" db="EMBL/GenBank/DDBJ databases">
        <title>Bacillus sp. RD4P76, an endophyte from a halophyte.</title>
        <authorList>
            <person name="Sun J.-Q."/>
        </authorList>
    </citation>
    <scope>NUCLEOTIDE SEQUENCE [LARGE SCALE GENOMIC DNA]</scope>
    <source>
        <strain evidence="5 6">CGMCC 1.15917</strain>
    </source>
</reference>
<dbReference type="Proteomes" id="UP000784880">
    <property type="component" value="Unassembled WGS sequence"/>
</dbReference>
<dbReference type="InterPro" id="IPR022764">
    <property type="entry name" value="Peptidase_S54_rhomboid_dom"/>
</dbReference>
<sequence length="249" mass="28230">MFVRNESFQGFIRSYPIITGLVAIHIILYIWVYFLPFFGGTEIRNWGIGSNLHVGMGEYWRLVTPIFLHGSITHMLFNSFSLVLFGPALESLLGKFRFITAYFLTGIIANIATFYLGEPVLFHLGASGAIYGLFGIYLYMVLNRQDLIDQGNSQVIMTILVIGVIMTFVNPGINILAHLFGLLAGALLGPLILYKVSRYGQYRRASDTDEVTFDPNRWEKKRRNLEKMKVAAIVVGTILLFFILLRIIF</sequence>
<evidence type="ECO:0000256" key="3">
    <source>
        <dbReference type="SAM" id="Phobius"/>
    </source>
</evidence>
<keyword evidence="3" id="KW-0472">Membrane</keyword>
<comment type="similarity">
    <text evidence="1">Belongs to the peptidase S54 family.</text>
</comment>
<dbReference type="InterPro" id="IPR050925">
    <property type="entry name" value="Rhomboid_protease_S54"/>
</dbReference>
<keyword evidence="2" id="KW-0378">Hydrolase</keyword>
<feature type="transmembrane region" description="Helical" evidence="3">
    <location>
        <begin position="98"/>
        <end position="116"/>
    </location>
</feature>
<evidence type="ECO:0000313" key="6">
    <source>
        <dbReference type="Proteomes" id="UP000784880"/>
    </source>
</evidence>
<dbReference type="PANTHER" id="PTHR43731">
    <property type="entry name" value="RHOMBOID PROTEASE"/>
    <property type="match status" value="1"/>
</dbReference>
<dbReference type="PANTHER" id="PTHR43731:SF14">
    <property type="entry name" value="PRESENILIN-ASSOCIATED RHOMBOID-LIKE PROTEIN, MITOCHONDRIAL"/>
    <property type="match status" value="1"/>
</dbReference>